<dbReference type="AlphaFoldDB" id="I4BLA7"/>
<accession>I4BLA7</accession>
<protein>
    <submittedName>
        <fullName evidence="2">Uncharacterized protein</fullName>
    </submittedName>
</protein>
<dbReference type="KEGG" id="mcb:Mycch_3321"/>
<evidence type="ECO:0000313" key="3">
    <source>
        <dbReference type="Proteomes" id="UP000006057"/>
    </source>
</evidence>
<keyword evidence="3" id="KW-1185">Reference proteome</keyword>
<sequence>MDWDQDWVGRPVYYDRHGAPMTLRQWARQLEDEAYRHIARDVIGPEEPLDPAPLITVSTVWVGLNSDWRSDEPLTYQTIVVGGGYDASGLWYATEDEAREGHRRVVDELRAAQRSPTDASQLREAPANTEPPRSRGRHARDD</sequence>
<dbReference type="PATRIC" id="fig|710421.3.peg.3322"/>
<dbReference type="HOGENOM" id="CLU_1813661_0_0_11"/>
<organism evidence="2 3">
    <name type="scientific">Mycolicibacterium chubuense (strain NBB4)</name>
    <name type="common">Mycobacterium chubuense</name>
    <dbReference type="NCBI Taxonomy" id="710421"/>
    <lineage>
        <taxon>Bacteria</taxon>
        <taxon>Bacillati</taxon>
        <taxon>Actinomycetota</taxon>
        <taxon>Actinomycetes</taxon>
        <taxon>Mycobacteriales</taxon>
        <taxon>Mycobacteriaceae</taxon>
        <taxon>Mycolicibacterium</taxon>
    </lineage>
</organism>
<evidence type="ECO:0000256" key="1">
    <source>
        <dbReference type="SAM" id="MobiDB-lite"/>
    </source>
</evidence>
<dbReference type="Proteomes" id="UP000006057">
    <property type="component" value="Chromosome"/>
</dbReference>
<evidence type="ECO:0000313" key="2">
    <source>
        <dbReference type="EMBL" id="AFM18064.1"/>
    </source>
</evidence>
<name>I4BLA7_MYCCN</name>
<dbReference type="EMBL" id="CP003053">
    <property type="protein sequence ID" value="AFM18064.1"/>
    <property type="molecule type" value="Genomic_DNA"/>
</dbReference>
<feature type="region of interest" description="Disordered" evidence="1">
    <location>
        <begin position="107"/>
        <end position="142"/>
    </location>
</feature>
<gene>
    <name evidence="2" type="ordered locus">Mycch_3321</name>
</gene>
<proteinExistence type="predicted"/>
<reference evidence="2 3" key="1">
    <citation type="submission" date="2012-06" db="EMBL/GenBank/DDBJ databases">
        <title>Complete sequence of chromosome of Mycobacterium chubuense NBB4.</title>
        <authorList>
            <consortium name="US DOE Joint Genome Institute"/>
            <person name="Lucas S."/>
            <person name="Han J."/>
            <person name="Lapidus A."/>
            <person name="Cheng J.-F."/>
            <person name="Goodwin L."/>
            <person name="Pitluck S."/>
            <person name="Peters L."/>
            <person name="Mikhailova N."/>
            <person name="Teshima H."/>
            <person name="Detter J.C."/>
            <person name="Han C."/>
            <person name="Tapia R."/>
            <person name="Land M."/>
            <person name="Hauser L."/>
            <person name="Kyrpides N."/>
            <person name="Ivanova N."/>
            <person name="Pagani I."/>
            <person name="Mattes T."/>
            <person name="Holmes A."/>
            <person name="Rutledge P."/>
            <person name="Paulsen I."/>
            <person name="Coleman N."/>
            <person name="Woyke T."/>
        </authorList>
    </citation>
    <scope>NUCLEOTIDE SEQUENCE [LARGE SCALE GENOMIC DNA]</scope>
    <source>
        <strain evidence="2 3">NBB4</strain>
    </source>
</reference>